<keyword evidence="5" id="KW-0560">Oxidoreductase</keyword>
<feature type="domain" description="3-oxo-5-alpha-steroid 4-dehydrogenase C-terminal" evidence="6">
    <location>
        <begin position="226"/>
        <end position="334"/>
    </location>
</feature>
<dbReference type="PANTHER" id="PTHR14624">
    <property type="entry name" value="DFG10 PROTEIN"/>
    <property type="match status" value="1"/>
</dbReference>
<keyword evidence="5" id="KW-0256">Endoplasmic reticulum</keyword>
<accession>A0AAV9WSD0</accession>
<evidence type="ECO:0000313" key="8">
    <source>
        <dbReference type="Proteomes" id="UP001365542"/>
    </source>
</evidence>
<feature type="transmembrane region" description="Helical" evidence="5">
    <location>
        <begin position="284"/>
        <end position="305"/>
    </location>
</feature>
<dbReference type="InterPro" id="IPR001104">
    <property type="entry name" value="3-oxo-5_a-steroid_4-DH_C"/>
</dbReference>
<dbReference type="InterPro" id="IPR039698">
    <property type="entry name" value="Dfg10/SRD5A3"/>
</dbReference>
<proteinExistence type="inferred from homology"/>
<evidence type="ECO:0000256" key="1">
    <source>
        <dbReference type="ARBA" id="ARBA00004127"/>
    </source>
</evidence>
<evidence type="ECO:0000256" key="3">
    <source>
        <dbReference type="ARBA" id="ARBA00022989"/>
    </source>
</evidence>
<dbReference type="GO" id="GO:0016095">
    <property type="term" value="P:polyprenol catabolic process"/>
    <property type="evidence" value="ECO:0007669"/>
    <property type="project" value="UniProtKB-UniRule"/>
</dbReference>
<sequence length="334" mass="38115">MGFIINTMENMNISLSDVVRFFYFNAILITITLNVFPPFAKKLYTYGKNQDTRPLKDFDNPKSVDKAKHDDKSKDGDGLFDRWLNLLASLQLPHRYFTHFYVLSTGLQLFTLIQILTHSRVLTYVLSSLPSTSNDEIGPPQQSFESIVLCIFCMTLQSSRRLYESVYIQLPSPSKMSILIYAAGILHYLFMSLATWCESPTTLLLTTTNITHPSDLLRPPRINTFLALPCFILATGVQHDAQVYLSSLKKYSLPTHPLFEYTLSPHYLAECVVYGSLVVLGAPVGHWVNVTLFYVWVFVCVNQAFGARITREWYRNRFGEKAVEGKCSLVPFIF</sequence>
<keyword evidence="4 5" id="KW-0472">Membrane</keyword>
<comment type="pathway">
    <text evidence="5">Protein modification; protein glycosylation.</text>
</comment>
<comment type="subcellular location">
    <subcellularLocation>
        <location evidence="1">Endomembrane system</location>
        <topology evidence="1">Multi-pass membrane protein</topology>
    </subcellularLocation>
    <subcellularLocation>
        <location evidence="5">Endoplasmic reticulum membrane</location>
    </subcellularLocation>
</comment>
<gene>
    <name evidence="7" type="ORF">TWF694_006153</name>
</gene>
<comment type="similarity">
    <text evidence="5">Belongs to the steroid 5-alpha reductase family. Polyprenal reductase subfamily.</text>
</comment>
<protein>
    <recommendedName>
        <fullName evidence="5">Polyprenal reductase</fullName>
        <ecNumber evidence="5">1.3.1.94</ecNumber>
    </recommendedName>
</protein>
<name>A0AAV9WSD0_9PEZI</name>
<feature type="transmembrane region" description="Helical" evidence="5">
    <location>
        <begin position="20"/>
        <end position="40"/>
    </location>
</feature>
<dbReference type="AlphaFoldDB" id="A0AAV9WSD0"/>
<evidence type="ECO:0000313" key="7">
    <source>
        <dbReference type="EMBL" id="KAK6523264.1"/>
    </source>
</evidence>
<dbReference type="GO" id="GO:0003865">
    <property type="term" value="F:3-oxo-5-alpha-steroid 4-dehydrogenase activity"/>
    <property type="evidence" value="ECO:0007669"/>
    <property type="project" value="TreeGrafter"/>
</dbReference>
<keyword evidence="8" id="KW-1185">Reference proteome</keyword>
<dbReference type="Pfam" id="PF02544">
    <property type="entry name" value="Steroid_dh"/>
    <property type="match status" value="1"/>
</dbReference>
<dbReference type="GO" id="GO:0102389">
    <property type="term" value="F:polyprenol reductase activity"/>
    <property type="evidence" value="ECO:0007669"/>
    <property type="project" value="UniProtKB-UniRule"/>
</dbReference>
<comment type="caution">
    <text evidence="7">The sequence shown here is derived from an EMBL/GenBank/DDBJ whole genome shotgun (WGS) entry which is preliminary data.</text>
</comment>
<dbReference type="EC" id="1.3.1.94" evidence="5"/>
<comment type="catalytic activity">
    <reaction evidence="5">
        <text>a di-trans,poly-cis-dolichal + NADP(+) = a di-trans,poly-cis-polyprenal + NADPH + H(+)</text>
        <dbReference type="Rhea" id="RHEA:80727"/>
        <dbReference type="Rhea" id="RHEA-COMP:19536"/>
        <dbReference type="Rhea" id="RHEA-COMP:19537"/>
        <dbReference type="ChEBI" id="CHEBI:15378"/>
        <dbReference type="ChEBI" id="CHEBI:57783"/>
        <dbReference type="ChEBI" id="CHEBI:58349"/>
        <dbReference type="ChEBI" id="CHEBI:231623"/>
        <dbReference type="ChEBI" id="CHEBI:231637"/>
        <dbReference type="EC" id="1.3.1.94"/>
    </reaction>
    <physiologicalReaction direction="right-to-left" evidence="5">
        <dbReference type="Rhea" id="RHEA:80729"/>
    </physiologicalReaction>
</comment>
<evidence type="ECO:0000256" key="2">
    <source>
        <dbReference type="ARBA" id="ARBA00022692"/>
    </source>
</evidence>
<dbReference type="Proteomes" id="UP001365542">
    <property type="component" value="Unassembled WGS sequence"/>
</dbReference>
<dbReference type="GO" id="GO:0005789">
    <property type="term" value="C:endoplasmic reticulum membrane"/>
    <property type="evidence" value="ECO:0007669"/>
    <property type="project" value="UniProtKB-SubCell"/>
</dbReference>
<evidence type="ECO:0000256" key="5">
    <source>
        <dbReference type="RuleBase" id="RU367081"/>
    </source>
</evidence>
<organism evidence="7 8">
    <name type="scientific">Orbilia ellipsospora</name>
    <dbReference type="NCBI Taxonomy" id="2528407"/>
    <lineage>
        <taxon>Eukaryota</taxon>
        <taxon>Fungi</taxon>
        <taxon>Dikarya</taxon>
        <taxon>Ascomycota</taxon>
        <taxon>Pezizomycotina</taxon>
        <taxon>Orbiliomycetes</taxon>
        <taxon>Orbiliales</taxon>
        <taxon>Orbiliaceae</taxon>
        <taxon>Orbilia</taxon>
    </lineage>
</organism>
<feature type="transmembrane region" description="Helical" evidence="5">
    <location>
        <begin position="96"/>
        <end position="117"/>
    </location>
</feature>
<keyword evidence="5" id="KW-0521">NADP</keyword>
<evidence type="ECO:0000256" key="4">
    <source>
        <dbReference type="ARBA" id="ARBA00023136"/>
    </source>
</evidence>
<reference evidence="7 8" key="1">
    <citation type="submission" date="2019-10" db="EMBL/GenBank/DDBJ databases">
        <authorList>
            <person name="Palmer J.M."/>
        </authorList>
    </citation>
    <scope>NUCLEOTIDE SEQUENCE [LARGE SCALE GENOMIC DNA]</scope>
    <source>
        <strain evidence="7 8">TWF694</strain>
    </source>
</reference>
<keyword evidence="3 5" id="KW-1133">Transmembrane helix</keyword>
<dbReference type="PROSITE" id="PS50244">
    <property type="entry name" value="S5A_REDUCTASE"/>
    <property type="match status" value="1"/>
</dbReference>
<evidence type="ECO:0000259" key="6">
    <source>
        <dbReference type="Pfam" id="PF02544"/>
    </source>
</evidence>
<feature type="transmembrane region" description="Helical" evidence="5">
    <location>
        <begin position="178"/>
        <end position="196"/>
    </location>
</feature>
<keyword evidence="2 5" id="KW-0812">Transmembrane</keyword>
<dbReference type="GO" id="GO:0160198">
    <property type="term" value="F:polyprenal reductase activity"/>
    <property type="evidence" value="ECO:0007669"/>
    <property type="project" value="UniProtKB-EC"/>
</dbReference>
<dbReference type="GO" id="GO:0006488">
    <property type="term" value="P:dolichol-linked oligosaccharide biosynthetic process"/>
    <property type="evidence" value="ECO:0007669"/>
    <property type="project" value="UniProtKB-UniRule"/>
</dbReference>
<comment type="function">
    <text evidence="5">Plays a key role in early steps of protein N-linked glycosylation by being involved in the conversion of polyprenol into dolichol. Acts as a polyprenal reductase that mediates the reduction of polyprenal into dolichal in a NADP-dependent mechanism. Dolichols are required for the synthesis of dolichol-linked monosaccharides and the oligosaccharide precursor used for N-glycosylation.</text>
</comment>
<dbReference type="PANTHER" id="PTHR14624:SF0">
    <property type="entry name" value="POLYPRENOL REDUCTASE"/>
    <property type="match status" value="1"/>
</dbReference>
<dbReference type="EMBL" id="JAVHJO010000019">
    <property type="protein sequence ID" value="KAK6523264.1"/>
    <property type="molecule type" value="Genomic_DNA"/>
</dbReference>